<name>A0ABX4DUH1_9PSED</name>
<dbReference type="GO" id="GO:0003677">
    <property type="term" value="F:DNA binding"/>
    <property type="evidence" value="ECO:0007669"/>
    <property type="project" value="UniProtKB-KW"/>
</dbReference>
<dbReference type="Pfam" id="PF12728">
    <property type="entry name" value="HTH_17"/>
    <property type="match status" value="1"/>
</dbReference>
<dbReference type="Proteomes" id="UP000215455">
    <property type="component" value="Unassembled WGS sequence"/>
</dbReference>
<gene>
    <name evidence="2" type="ORF">PSUM_19540</name>
</gene>
<accession>A0ABX4DUH1</accession>
<proteinExistence type="predicted"/>
<feature type="domain" description="Helix-turn-helix" evidence="1">
    <location>
        <begin position="15"/>
        <end position="62"/>
    </location>
</feature>
<protein>
    <submittedName>
        <fullName evidence="2">DNA-binding protein</fullName>
    </submittedName>
</protein>
<reference evidence="2 3" key="1">
    <citation type="submission" date="2017-06" db="EMBL/GenBank/DDBJ databases">
        <authorList>
            <person name="Furmanczyk E.M."/>
        </authorList>
    </citation>
    <scope>NUCLEOTIDE SEQUENCE [LARGE SCALE GENOMIC DNA]</scope>
    <source>
        <strain evidence="2 3">DSM 16611</strain>
    </source>
</reference>
<dbReference type="SUPFAM" id="SSF46955">
    <property type="entry name" value="Putative DNA-binding domain"/>
    <property type="match status" value="1"/>
</dbReference>
<keyword evidence="2" id="KW-0238">DNA-binding</keyword>
<keyword evidence="3" id="KW-1185">Reference proteome</keyword>
<sequence length="72" mass="8072">MDTFQTLDAIDRPTLTTAEAAHFLNRKQQTLRNWAVRNDGPVKCVRIGGRLAWPTAEVRALLDIVRPTKSVA</sequence>
<comment type="caution">
    <text evidence="2">The sequence shown here is derived from an EMBL/GenBank/DDBJ whole genome shotgun (WGS) entry which is preliminary data.</text>
</comment>
<evidence type="ECO:0000259" key="1">
    <source>
        <dbReference type="Pfam" id="PF12728"/>
    </source>
</evidence>
<dbReference type="InterPro" id="IPR041657">
    <property type="entry name" value="HTH_17"/>
</dbReference>
<evidence type="ECO:0000313" key="2">
    <source>
        <dbReference type="EMBL" id="OXR31816.1"/>
    </source>
</evidence>
<evidence type="ECO:0000313" key="3">
    <source>
        <dbReference type="Proteomes" id="UP000215455"/>
    </source>
</evidence>
<dbReference type="RefSeq" id="WP_083349822.1">
    <property type="nucleotide sequence ID" value="NZ_LT629767.1"/>
</dbReference>
<dbReference type="EMBL" id="NIWU01000003">
    <property type="protein sequence ID" value="OXR31816.1"/>
    <property type="molecule type" value="Genomic_DNA"/>
</dbReference>
<organism evidence="2 3">
    <name type="scientific">Pseudomonas umsongensis</name>
    <dbReference type="NCBI Taxonomy" id="198618"/>
    <lineage>
        <taxon>Bacteria</taxon>
        <taxon>Pseudomonadati</taxon>
        <taxon>Pseudomonadota</taxon>
        <taxon>Gammaproteobacteria</taxon>
        <taxon>Pseudomonadales</taxon>
        <taxon>Pseudomonadaceae</taxon>
        <taxon>Pseudomonas</taxon>
    </lineage>
</organism>
<dbReference type="InterPro" id="IPR009061">
    <property type="entry name" value="DNA-bd_dom_put_sf"/>
</dbReference>